<dbReference type="EMBL" id="JMSN01000007">
    <property type="protein sequence ID" value="KDN52714.1"/>
    <property type="molecule type" value="Genomic_DNA"/>
</dbReference>
<reference evidence="1 2" key="1">
    <citation type="submission" date="2014-05" db="EMBL/GenBank/DDBJ databases">
        <title>Draft genome sequence of a rare smut relative, Tilletiaria anomala UBC 951.</title>
        <authorList>
            <consortium name="DOE Joint Genome Institute"/>
            <person name="Toome M."/>
            <person name="Kuo A."/>
            <person name="Henrissat B."/>
            <person name="Lipzen A."/>
            <person name="Tritt A."/>
            <person name="Yoshinaga Y."/>
            <person name="Zane M."/>
            <person name="Barry K."/>
            <person name="Grigoriev I.V."/>
            <person name="Spatafora J.W."/>
            <person name="Aimea M.C."/>
        </authorList>
    </citation>
    <scope>NUCLEOTIDE SEQUENCE [LARGE SCALE GENOMIC DNA]</scope>
    <source>
        <strain evidence="1 2">UBC 951</strain>
    </source>
</reference>
<dbReference type="GeneID" id="25261750"/>
<keyword evidence="2" id="KW-1185">Reference proteome</keyword>
<dbReference type="RefSeq" id="XP_013245553.1">
    <property type="nucleotide sequence ID" value="XM_013390099.1"/>
</dbReference>
<name>A0A066WNY4_TILAU</name>
<accession>A0A066WNY4</accession>
<organism evidence="1 2">
    <name type="scientific">Tilletiaria anomala (strain ATCC 24038 / CBS 436.72 / UBC 951)</name>
    <dbReference type="NCBI Taxonomy" id="1037660"/>
    <lineage>
        <taxon>Eukaryota</taxon>
        <taxon>Fungi</taxon>
        <taxon>Dikarya</taxon>
        <taxon>Basidiomycota</taxon>
        <taxon>Ustilaginomycotina</taxon>
        <taxon>Exobasidiomycetes</taxon>
        <taxon>Georgefischeriales</taxon>
        <taxon>Tilletiariaceae</taxon>
        <taxon>Tilletiaria</taxon>
    </lineage>
</organism>
<dbReference type="InParanoid" id="A0A066WNY4"/>
<sequence>MVIVECRNCDGMAGSRPVCVVVHSRRLCTVAGRRRWLVRKTVLVRAAHCYIPAPQSTPLSILQVSSPLHLDISQPLEDMGMSIHASPWNNSFSSMDATPTLFPLLMRRCDLTTLKSADDSRNRVEGLGKAENWNACRLLYSVYIIRAHATANPTYLWSLGACNP</sequence>
<evidence type="ECO:0000313" key="1">
    <source>
        <dbReference type="EMBL" id="KDN52714.1"/>
    </source>
</evidence>
<gene>
    <name evidence="1" type="ORF">K437DRAFT_162153</name>
</gene>
<dbReference type="Proteomes" id="UP000027361">
    <property type="component" value="Unassembled WGS sequence"/>
</dbReference>
<evidence type="ECO:0000313" key="2">
    <source>
        <dbReference type="Proteomes" id="UP000027361"/>
    </source>
</evidence>
<dbReference type="HOGENOM" id="CLU_1620228_0_0_1"/>
<dbReference type="AlphaFoldDB" id="A0A066WNY4"/>
<proteinExistence type="predicted"/>
<comment type="caution">
    <text evidence="1">The sequence shown here is derived from an EMBL/GenBank/DDBJ whole genome shotgun (WGS) entry which is preliminary data.</text>
</comment>
<protein>
    <submittedName>
        <fullName evidence="1">Uncharacterized protein</fullName>
    </submittedName>
</protein>